<dbReference type="InterPro" id="IPR036635">
    <property type="entry name" value="MurB_C_sf"/>
</dbReference>
<comment type="subcellular location">
    <subcellularLocation>
        <location evidence="3 17">Cytoplasm</location>
    </subcellularLocation>
</comment>
<dbReference type="NCBIfam" id="NF010478">
    <property type="entry name" value="PRK13903.1"/>
    <property type="match status" value="1"/>
</dbReference>
<dbReference type="AlphaFoldDB" id="A0A2I1ILT4"/>
<feature type="active site" description="Proton donor" evidence="17">
    <location>
        <position position="289"/>
    </location>
</feature>
<feature type="active site" evidence="17">
    <location>
        <position position="197"/>
    </location>
</feature>
<keyword evidence="8 17" id="KW-0285">Flavoprotein</keyword>
<gene>
    <name evidence="17" type="primary">murB</name>
    <name evidence="19" type="ORF">CYJ19_07535</name>
</gene>
<dbReference type="NCBIfam" id="TIGR00179">
    <property type="entry name" value="murB"/>
    <property type="match status" value="1"/>
</dbReference>
<dbReference type="GO" id="GO:0009252">
    <property type="term" value="P:peptidoglycan biosynthetic process"/>
    <property type="evidence" value="ECO:0007669"/>
    <property type="project" value="UniProtKB-UniRule"/>
</dbReference>
<evidence type="ECO:0000256" key="9">
    <source>
        <dbReference type="ARBA" id="ARBA00022827"/>
    </source>
</evidence>
<dbReference type="Gene3D" id="3.30.43.10">
    <property type="entry name" value="Uridine Diphospho-n-acetylenolpyruvylglucosamine Reductase, domain 2"/>
    <property type="match status" value="1"/>
</dbReference>
<comment type="similarity">
    <text evidence="5 17">Belongs to the MurB family.</text>
</comment>
<dbReference type="GO" id="GO:0008360">
    <property type="term" value="P:regulation of cell shape"/>
    <property type="evidence" value="ECO:0007669"/>
    <property type="project" value="UniProtKB-KW"/>
</dbReference>
<dbReference type="RefSeq" id="WP_024331322.1">
    <property type="nucleotide sequence ID" value="NZ_JASOXK010000003.1"/>
</dbReference>
<dbReference type="EC" id="1.3.1.98" evidence="17"/>
<evidence type="ECO:0000256" key="1">
    <source>
        <dbReference type="ARBA" id="ARBA00001974"/>
    </source>
</evidence>
<comment type="catalytic activity">
    <reaction evidence="16 17">
        <text>UDP-N-acetyl-alpha-D-muramate + NADP(+) = UDP-N-acetyl-3-O-(1-carboxyvinyl)-alpha-D-glucosamine + NADPH + H(+)</text>
        <dbReference type="Rhea" id="RHEA:12248"/>
        <dbReference type="ChEBI" id="CHEBI:15378"/>
        <dbReference type="ChEBI" id="CHEBI:57783"/>
        <dbReference type="ChEBI" id="CHEBI:58349"/>
        <dbReference type="ChEBI" id="CHEBI:68483"/>
        <dbReference type="ChEBI" id="CHEBI:70757"/>
        <dbReference type="EC" id="1.3.1.98"/>
    </reaction>
</comment>
<dbReference type="InterPro" id="IPR006094">
    <property type="entry name" value="Oxid_FAD_bind_N"/>
</dbReference>
<dbReference type="GO" id="GO:0005829">
    <property type="term" value="C:cytosol"/>
    <property type="evidence" value="ECO:0007669"/>
    <property type="project" value="TreeGrafter"/>
</dbReference>
<dbReference type="Proteomes" id="UP000235122">
    <property type="component" value="Unassembled WGS sequence"/>
</dbReference>
<protein>
    <recommendedName>
        <fullName evidence="17">UDP-N-acetylenolpyruvoylglucosamine reductase</fullName>
        <ecNumber evidence="17">1.3.1.98</ecNumber>
    </recommendedName>
    <alternativeName>
        <fullName evidence="17">UDP-N-acetylmuramate dehydrogenase</fullName>
    </alternativeName>
</protein>
<dbReference type="UniPathway" id="UPA00219"/>
<dbReference type="EMBL" id="PKKO01000004">
    <property type="protein sequence ID" value="PKY72052.1"/>
    <property type="molecule type" value="Genomic_DNA"/>
</dbReference>
<evidence type="ECO:0000256" key="7">
    <source>
        <dbReference type="ARBA" id="ARBA00022618"/>
    </source>
</evidence>
<evidence type="ECO:0000313" key="20">
    <source>
        <dbReference type="Proteomes" id="UP000235122"/>
    </source>
</evidence>
<dbReference type="PROSITE" id="PS51387">
    <property type="entry name" value="FAD_PCMH"/>
    <property type="match status" value="1"/>
</dbReference>
<evidence type="ECO:0000256" key="4">
    <source>
        <dbReference type="ARBA" id="ARBA00004752"/>
    </source>
</evidence>
<dbReference type="InterPro" id="IPR036318">
    <property type="entry name" value="FAD-bd_PCMH-like_sf"/>
</dbReference>
<name>A0A2I1ILT4_9ACTO</name>
<dbReference type="SUPFAM" id="SSF56176">
    <property type="entry name" value="FAD-binding/transporter-associated domain-like"/>
    <property type="match status" value="1"/>
</dbReference>
<evidence type="ECO:0000256" key="13">
    <source>
        <dbReference type="ARBA" id="ARBA00023002"/>
    </source>
</evidence>
<evidence type="ECO:0000256" key="17">
    <source>
        <dbReference type="HAMAP-Rule" id="MF_00037"/>
    </source>
</evidence>
<dbReference type="InterPro" id="IPR011601">
    <property type="entry name" value="MurB_C"/>
</dbReference>
<dbReference type="GeneID" id="35867471"/>
<dbReference type="InterPro" id="IPR016167">
    <property type="entry name" value="FAD-bd_PCMH_sub1"/>
</dbReference>
<feature type="active site" evidence="17">
    <location>
        <position position="402"/>
    </location>
</feature>
<dbReference type="Gene3D" id="3.90.78.10">
    <property type="entry name" value="UDP-N-acetylenolpyruvoylglucosamine reductase, C-terminal domain"/>
    <property type="match status" value="1"/>
</dbReference>
<keyword evidence="14 17" id="KW-0131">Cell cycle</keyword>
<evidence type="ECO:0000256" key="2">
    <source>
        <dbReference type="ARBA" id="ARBA00003921"/>
    </source>
</evidence>
<dbReference type="HAMAP" id="MF_00037">
    <property type="entry name" value="MurB"/>
    <property type="match status" value="1"/>
</dbReference>
<comment type="caution">
    <text evidence="19">The sequence shown here is derived from an EMBL/GenBank/DDBJ whole genome shotgun (WGS) entry which is preliminary data.</text>
</comment>
<dbReference type="Gene3D" id="3.30.465.10">
    <property type="match status" value="1"/>
</dbReference>
<dbReference type="STRING" id="33007.HMPREF3198_00472"/>
<reference evidence="19 20" key="1">
    <citation type="submission" date="2017-12" db="EMBL/GenBank/DDBJ databases">
        <title>Phylogenetic diversity of female urinary microbiome.</title>
        <authorList>
            <person name="Thomas-White K."/>
            <person name="Wolfe A.J."/>
        </authorList>
    </citation>
    <scope>NUCLEOTIDE SEQUENCE [LARGE SCALE GENOMIC DNA]</scope>
    <source>
        <strain evidence="19 20">UMB0402</strain>
    </source>
</reference>
<evidence type="ECO:0000256" key="16">
    <source>
        <dbReference type="ARBA" id="ARBA00048914"/>
    </source>
</evidence>
<keyword evidence="20" id="KW-1185">Reference proteome</keyword>
<comment type="pathway">
    <text evidence="4 17">Cell wall biogenesis; peptidoglycan biosynthesis.</text>
</comment>
<dbReference type="GO" id="GO:0051301">
    <property type="term" value="P:cell division"/>
    <property type="evidence" value="ECO:0007669"/>
    <property type="project" value="UniProtKB-KW"/>
</dbReference>
<evidence type="ECO:0000256" key="10">
    <source>
        <dbReference type="ARBA" id="ARBA00022857"/>
    </source>
</evidence>
<keyword evidence="13 17" id="KW-0560">Oxidoreductase</keyword>
<dbReference type="Pfam" id="PF01565">
    <property type="entry name" value="FAD_binding_4"/>
    <property type="match status" value="1"/>
</dbReference>
<feature type="domain" description="FAD-binding PCMH-type" evidence="18">
    <location>
        <begin position="48"/>
        <end position="234"/>
    </location>
</feature>
<keyword evidence="10 17" id="KW-0521">NADP</keyword>
<evidence type="ECO:0000256" key="8">
    <source>
        <dbReference type="ARBA" id="ARBA00022630"/>
    </source>
</evidence>
<keyword evidence="7 17" id="KW-0132">Cell division</keyword>
<organism evidence="19 20">
    <name type="scientific">Winkia neuii</name>
    <dbReference type="NCBI Taxonomy" id="33007"/>
    <lineage>
        <taxon>Bacteria</taxon>
        <taxon>Bacillati</taxon>
        <taxon>Actinomycetota</taxon>
        <taxon>Actinomycetes</taxon>
        <taxon>Actinomycetales</taxon>
        <taxon>Actinomycetaceae</taxon>
        <taxon>Winkia</taxon>
    </lineage>
</organism>
<keyword evidence="9 17" id="KW-0274">FAD</keyword>
<keyword evidence="15 17" id="KW-0961">Cell wall biogenesis/degradation</keyword>
<evidence type="ECO:0000256" key="15">
    <source>
        <dbReference type="ARBA" id="ARBA00023316"/>
    </source>
</evidence>
<dbReference type="SUPFAM" id="SSF56194">
    <property type="entry name" value="Uridine diphospho-N-Acetylenolpyruvylglucosamine reductase, MurB, C-terminal domain"/>
    <property type="match status" value="1"/>
</dbReference>
<evidence type="ECO:0000256" key="11">
    <source>
        <dbReference type="ARBA" id="ARBA00022960"/>
    </source>
</evidence>
<dbReference type="InterPro" id="IPR003170">
    <property type="entry name" value="MurB"/>
</dbReference>
<evidence type="ECO:0000256" key="6">
    <source>
        <dbReference type="ARBA" id="ARBA00022490"/>
    </source>
</evidence>
<proteinExistence type="inferred from homology"/>
<comment type="cofactor">
    <cofactor evidence="1 17">
        <name>FAD</name>
        <dbReference type="ChEBI" id="CHEBI:57692"/>
    </cofactor>
</comment>
<keyword evidence="11 17" id="KW-0133">Cell shape</keyword>
<dbReference type="PANTHER" id="PTHR21071:SF4">
    <property type="entry name" value="UDP-N-ACETYLENOLPYRUVOYLGLUCOSAMINE REDUCTASE"/>
    <property type="match status" value="1"/>
</dbReference>
<evidence type="ECO:0000256" key="3">
    <source>
        <dbReference type="ARBA" id="ARBA00004496"/>
    </source>
</evidence>
<dbReference type="Pfam" id="PF02873">
    <property type="entry name" value="MurB_C"/>
    <property type="match status" value="1"/>
</dbReference>
<evidence type="ECO:0000313" key="19">
    <source>
        <dbReference type="EMBL" id="PKY72052.1"/>
    </source>
</evidence>
<sequence length="410" mass="42598">MDFVDSCGPIPSEAGCARPSPVPWCAPGRQAAIEAGTATLAQLTTLGVGGKVKELVVATTEEQIIDTVRAADAACQPLLVLGGGSNIVASDDPFDGVVLIDNRRGIRVPDESACGGATVSVVAGHPWDDFVCEAISRGWAGAEAMSGIPGSVGAAPVQNIGAYGAEAADILALVTVWDRARSARRMLPLADLKLGYRTSVLKRSLTDPNAGGGQTWGPTGRYVVLEVQFQMMHATRSAPVRYGQLANHLGVEIGERVSSAALREAVLDLRRSKGMVLDYSDPDTASAGSFFTNPIMSEETAAALPEEAPKFAVQNHSLLDSVTGTGPQIKGQIKSSAAWLIDHSGIGKSAKAPGSTGRATVSSKHVLALTNRGGATAQEVAELSRYVREHVRATYGVSLVPEPVAVNVAL</sequence>
<dbReference type="InterPro" id="IPR016166">
    <property type="entry name" value="FAD-bd_PCMH"/>
</dbReference>
<comment type="function">
    <text evidence="2 17">Cell wall formation.</text>
</comment>
<keyword evidence="12 17" id="KW-0573">Peptidoglycan synthesis</keyword>
<dbReference type="GO" id="GO:0071949">
    <property type="term" value="F:FAD binding"/>
    <property type="evidence" value="ECO:0007669"/>
    <property type="project" value="InterPro"/>
</dbReference>
<evidence type="ECO:0000259" key="18">
    <source>
        <dbReference type="PROSITE" id="PS51387"/>
    </source>
</evidence>
<dbReference type="InterPro" id="IPR016169">
    <property type="entry name" value="FAD-bd_PCMH_sub2"/>
</dbReference>
<accession>A0A2I1ILT4</accession>
<dbReference type="PANTHER" id="PTHR21071">
    <property type="entry name" value="UDP-N-ACETYLENOLPYRUVOYLGLUCOSAMINE REDUCTASE"/>
    <property type="match status" value="1"/>
</dbReference>
<evidence type="ECO:0000256" key="14">
    <source>
        <dbReference type="ARBA" id="ARBA00023306"/>
    </source>
</evidence>
<dbReference type="GO" id="GO:0008762">
    <property type="term" value="F:UDP-N-acetylmuramate dehydrogenase activity"/>
    <property type="evidence" value="ECO:0007669"/>
    <property type="project" value="UniProtKB-UniRule"/>
</dbReference>
<keyword evidence="6 17" id="KW-0963">Cytoplasm</keyword>
<evidence type="ECO:0000256" key="5">
    <source>
        <dbReference type="ARBA" id="ARBA00010485"/>
    </source>
</evidence>
<dbReference type="GO" id="GO:0071555">
    <property type="term" value="P:cell wall organization"/>
    <property type="evidence" value="ECO:0007669"/>
    <property type="project" value="UniProtKB-KW"/>
</dbReference>
<evidence type="ECO:0000256" key="12">
    <source>
        <dbReference type="ARBA" id="ARBA00022984"/>
    </source>
</evidence>